<dbReference type="InterPro" id="IPR002509">
    <property type="entry name" value="NODB_dom"/>
</dbReference>
<dbReference type="GO" id="GO:0005975">
    <property type="term" value="P:carbohydrate metabolic process"/>
    <property type="evidence" value="ECO:0007669"/>
    <property type="project" value="InterPro"/>
</dbReference>
<comment type="caution">
    <text evidence="3">The sequence shown here is derived from an EMBL/GenBank/DDBJ whole genome shotgun (WGS) entry which is preliminary data.</text>
</comment>
<evidence type="ECO:0000259" key="2">
    <source>
        <dbReference type="PROSITE" id="PS51677"/>
    </source>
</evidence>
<dbReference type="PANTHER" id="PTHR10587">
    <property type="entry name" value="GLYCOSYL TRANSFERASE-RELATED"/>
    <property type="match status" value="1"/>
</dbReference>
<dbReference type="PANTHER" id="PTHR10587:SF125">
    <property type="entry name" value="POLYSACCHARIDE DEACETYLASE YHEN-RELATED"/>
    <property type="match status" value="1"/>
</dbReference>
<dbReference type="EMBL" id="SKFG01000008">
    <property type="protein sequence ID" value="TCZ77718.1"/>
    <property type="molecule type" value="Genomic_DNA"/>
</dbReference>
<evidence type="ECO:0000256" key="1">
    <source>
        <dbReference type="SAM" id="MobiDB-lite"/>
    </source>
</evidence>
<dbReference type="AlphaFoldDB" id="A0A4R4EHR1"/>
<dbReference type="SUPFAM" id="SSF88713">
    <property type="entry name" value="Glycoside hydrolase/deacetylase"/>
    <property type="match status" value="1"/>
</dbReference>
<feature type="domain" description="NodB homology" evidence="2">
    <location>
        <begin position="131"/>
        <end position="326"/>
    </location>
</feature>
<dbReference type="GO" id="GO:0016810">
    <property type="term" value="F:hydrolase activity, acting on carbon-nitrogen (but not peptide) bonds"/>
    <property type="evidence" value="ECO:0007669"/>
    <property type="project" value="InterPro"/>
</dbReference>
<dbReference type="RefSeq" id="WP_132417802.1">
    <property type="nucleotide sequence ID" value="NZ_SKFG01000008.1"/>
</dbReference>
<accession>A0A4R4EHR1</accession>
<protein>
    <submittedName>
        <fullName evidence="3">Polysaccharide deacetylase</fullName>
    </submittedName>
</protein>
<proteinExistence type="predicted"/>
<sequence>MSKHRFGFIFLLGITLTVTGCQSFTIPAPQSTPTPTPMIGSRNIVEATPKQDSLVPRWIPMPPERKKPEPLPLNQQIPIPSMHPSGITPKTKQPPSNKQQPMKSKSDKPKPKPRSASKKAQHIPRSNSDRKIAYLTFDDGPSKVTVKVLNTLSKYNVKATFFVIGNSSLEGRSLYKRIVAEGHAIGNHSYSHNYKQIYQSVSTFQRDVDKLNDLLEQTISFRPDIIRFPGGSNNTVSYRAGGRYVMRHIAAEVTKQGYQYFDWNVSSSDATAAVRSKAQIVSAVKRATAGQDRIIVLMHDAPGRWTTAEALPDVIQFLQDQGYRFEKLSKSAYTCQFLTP</sequence>
<reference evidence="3 4" key="1">
    <citation type="submission" date="2019-03" db="EMBL/GenBank/DDBJ databases">
        <authorList>
            <person name="Kim M.K.M."/>
        </authorList>
    </citation>
    <scope>NUCLEOTIDE SEQUENCE [LARGE SCALE GENOMIC DNA]</scope>
    <source>
        <strain evidence="3 4">18JY21-1</strain>
    </source>
</reference>
<gene>
    <name evidence="3" type="ORF">E0485_09560</name>
</gene>
<dbReference type="CDD" id="cd10944">
    <property type="entry name" value="CE4_SmPgdA_like"/>
    <property type="match status" value="1"/>
</dbReference>
<dbReference type="Proteomes" id="UP000295418">
    <property type="component" value="Unassembled WGS sequence"/>
</dbReference>
<feature type="compositionally biased region" description="Polar residues" evidence="1">
    <location>
        <begin position="88"/>
        <end position="97"/>
    </location>
</feature>
<dbReference type="OrthoDB" id="258610at2"/>
<keyword evidence="4" id="KW-1185">Reference proteome</keyword>
<organism evidence="3 4">
    <name type="scientific">Paenibacillus albiflavus</name>
    <dbReference type="NCBI Taxonomy" id="2545760"/>
    <lineage>
        <taxon>Bacteria</taxon>
        <taxon>Bacillati</taxon>
        <taxon>Bacillota</taxon>
        <taxon>Bacilli</taxon>
        <taxon>Bacillales</taxon>
        <taxon>Paenibacillaceae</taxon>
        <taxon>Paenibacillus</taxon>
    </lineage>
</organism>
<dbReference type="Gene3D" id="3.20.20.370">
    <property type="entry name" value="Glycoside hydrolase/deacetylase"/>
    <property type="match status" value="1"/>
</dbReference>
<feature type="region of interest" description="Disordered" evidence="1">
    <location>
        <begin position="46"/>
        <end position="131"/>
    </location>
</feature>
<name>A0A4R4EHR1_9BACL</name>
<evidence type="ECO:0000313" key="3">
    <source>
        <dbReference type="EMBL" id="TCZ77718.1"/>
    </source>
</evidence>
<evidence type="ECO:0000313" key="4">
    <source>
        <dbReference type="Proteomes" id="UP000295418"/>
    </source>
</evidence>
<dbReference type="InterPro" id="IPR050248">
    <property type="entry name" value="Polysacc_deacetylase_ArnD"/>
</dbReference>
<dbReference type="PROSITE" id="PS51257">
    <property type="entry name" value="PROKAR_LIPOPROTEIN"/>
    <property type="match status" value="1"/>
</dbReference>
<dbReference type="InterPro" id="IPR011330">
    <property type="entry name" value="Glyco_hydro/deAcase_b/a-brl"/>
</dbReference>
<feature type="compositionally biased region" description="Basic residues" evidence="1">
    <location>
        <begin position="111"/>
        <end position="122"/>
    </location>
</feature>
<dbReference type="Pfam" id="PF01522">
    <property type="entry name" value="Polysacc_deac_1"/>
    <property type="match status" value="1"/>
</dbReference>
<dbReference type="PROSITE" id="PS51677">
    <property type="entry name" value="NODB"/>
    <property type="match status" value="1"/>
</dbReference>